<keyword evidence="3" id="KW-1185">Reference proteome</keyword>
<accession>A0AAW0HD30</accession>
<sequence length="248" mass="28145">MTSVIYCQHMSTVIKAFEELLQASDVDSCVPEGFQEQLTQCAELPEQLEKLVLHGALAGAETRPQRKLQERLRTEEDNLTHHHLLPDSPGPSASHTVRCLEHLQLEHTSVKGGNERLQRDISEKQRHSRQLTQEICSRRQELSSDLHGLLTEMRALREQLERSIQTYSTPRSSCHREQRRPRKGPSLWLSPSQGPVTEWSLQLDKHDGDERPEVIDNSFDLSESTQAMTLKSACETPPLSGTDVDSLQ</sequence>
<name>A0AAW0HD30_MYOGA</name>
<dbReference type="GO" id="GO:0046600">
    <property type="term" value="P:negative regulation of centriole replication"/>
    <property type="evidence" value="ECO:0007669"/>
    <property type="project" value="TreeGrafter"/>
</dbReference>
<dbReference type="GO" id="GO:0007099">
    <property type="term" value="P:centriole replication"/>
    <property type="evidence" value="ECO:0007669"/>
    <property type="project" value="TreeGrafter"/>
</dbReference>
<feature type="compositionally biased region" description="Basic and acidic residues" evidence="1">
    <location>
        <begin position="110"/>
        <end position="125"/>
    </location>
</feature>
<reference evidence="2 3" key="1">
    <citation type="journal article" date="2023" name="bioRxiv">
        <title>Conserved and derived expression patterns and positive selection on dental genes reveal complex evolutionary context of ever-growing rodent molars.</title>
        <authorList>
            <person name="Calamari Z.T."/>
            <person name="Song A."/>
            <person name="Cohen E."/>
            <person name="Akter M."/>
            <person name="Roy R.D."/>
            <person name="Hallikas O."/>
            <person name="Christensen M.M."/>
            <person name="Li P."/>
            <person name="Marangoni P."/>
            <person name="Jernvall J."/>
            <person name="Klein O.D."/>
        </authorList>
    </citation>
    <scope>NUCLEOTIDE SEQUENCE [LARGE SCALE GENOMIC DNA]</scope>
    <source>
        <strain evidence="2">V071</strain>
    </source>
</reference>
<dbReference type="AlphaFoldDB" id="A0AAW0HD30"/>
<dbReference type="InterPro" id="IPR042791">
    <property type="entry name" value="CDK5RAP2"/>
</dbReference>
<dbReference type="GO" id="GO:0097431">
    <property type="term" value="C:mitotic spindle pole"/>
    <property type="evidence" value="ECO:0007669"/>
    <property type="project" value="TreeGrafter"/>
</dbReference>
<evidence type="ECO:0000313" key="2">
    <source>
        <dbReference type="EMBL" id="KAK7799799.1"/>
    </source>
</evidence>
<dbReference type="GO" id="GO:0007059">
    <property type="term" value="P:chromosome segregation"/>
    <property type="evidence" value="ECO:0007669"/>
    <property type="project" value="TreeGrafter"/>
</dbReference>
<protein>
    <submittedName>
        <fullName evidence="2">Uncharacterized protein</fullName>
    </submittedName>
</protein>
<dbReference type="GO" id="GO:0008017">
    <property type="term" value="F:microtubule binding"/>
    <property type="evidence" value="ECO:0007669"/>
    <property type="project" value="TreeGrafter"/>
</dbReference>
<gene>
    <name evidence="2" type="ORF">U0070_023233</name>
</gene>
<dbReference type="GO" id="GO:0043015">
    <property type="term" value="F:gamma-tubulin binding"/>
    <property type="evidence" value="ECO:0007669"/>
    <property type="project" value="TreeGrafter"/>
</dbReference>
<dbReference type="PANTHER" id="PTHR46930:SF1">
    <property type="entry name" value="CDK5 REGULATORY SUBUNIT-ASSOCIATED PROTEIN 2"/>
    <property type="match status" value="1"/>
</dbReference>
<dbReference type="GO" id="GO:0001578">
    <property type="term" value="P:microtubule bundle formation"/>
    <property type="evidence" value="ECO:0007669"/>
    <property type="project" value="TreeGrafter"/>
</dbReference>
<proteinExistence type="predicted"/>
<evidence type="ECO:0000313" key="3">
    <source>
        <dbReference type="Proteomes" id="UP001488838"/>
    </source>
</evidence>
<comment type="caution">
    <text evidence="2">The sequence shown here is derived from an EMBL/GenBank/DDBJ whole genome shotgun (WGS) entry which is preliminary data.</text>
</comment>
<dbReference type="GO" id="GO:0035371">
    <property type="term" value="C:microtubule plus-end"/>
    <property type="evidence" value="ECO:0007669"/>
    <property type="project" value="TreeGrafter"/>
</dbReference>
<feature type="region of interest" description="Disordered" evidence="1">
    <location>
        <begin position="110"/>
        <end position="132"/>
    </location>
</feature>
<organism evidence="2 3">
    <name type="scientific">Myodes glareolus</name>
    <name type="common">Bank vole</name>
    <name type="synonym">Clethrionomys glareolus</name>
    <dbReference type="NCBI Taxonomy" id="447135"/>
    <lineage>
        <taxon>Eukaryota</taxon>
        <taxon>Metazoa</taxon>
        <taxon>Chordata</taxon>
        <taxon>Craniata</taxon>
        <taxon>Vertebrata</taxon>
        <taxon>Euteleostomi</taxon>
        <taxon>Mammalia</taxon>
        <taxon>Eutheria</taxon>
        <taxon>Euarchontoglires</taxon>
        <taxon>Glires</taxon>
        <taxon>Rodentia</taxon>
        <taxon>Myomorpha</taxon>
        <taxon>Muroidea</taxon>
        <taxon>Cricetidae</taxon>
        <taxon>Arvicolinae</taxon>
        <taxon>Myodes</taxon>
    </lineage>
</organism>
<dbReference type="Proteomes" id="UP001488838">
    <property type="component" value="Unassembled WGS sequence"/>
</dbReference>
<dbReference type="PANTHER" id="PTHR46930">
    <property type="entry name" value="CDK5 REGULATORY SUBUNIT-ASSOCIATED PROTEIN 2"/>
    <property type="match status" value="1"/>
</dbReference>
<dbReference type="GO" id="GO:0000132">
    <property type="term" value="P:establishment of mitotic spindle orientation"/>
    <property type="evidence" value="ECO:0007669"/>
    <property type="project" value="TreeGrafter"/>
</dbReference>
<dbReference type="EMBL" id="JBBHLL010000590">
    <property type="protein sequence ID" value="KAK7799799.1"/>
    <property type="molecule type" value="Genomic_DNA"/>
</dbReference>
<evidence type="ECO:0000256" key="1">
    <source>
        <dbReference type="SAM" id="MobiDB-lite"/>
    </source>
</evidence>
<feature type="region of interest" description="Disordered" evidence="1">
    <location>
        <begin position="166"/>
        <end position="194"/>
    </location>
</feature>
<dbReference type="GO" id="GO:0090266">
    <property type="term" value="P:regulation of mitotic cell cycle spindle assembly checkpoint"/>
    <property type="evidence" value="ECO:0007669"/>
    <property type="project" value="TreeGrafter"/>
</dbReference>
<dbReference type="GO" id="GO:0000242">
    <property type="term" value="C:pericentriolar material"/>
    <property type="evidence" value="ECO:0007669"/>
    <property type="project" value="TreeGrafter"/>
</dbReference>